<dbReference type="CDD" id="cd06174">
    <property type="entry name" value="MFS"/>
    <property type="match status" value="1"/>
</dbReference>
<comment type="subcellular location">
    <subcellularLocation>
        <location evidence="1">Cell membrane</location>
        <topology evidence="1">Multi-pass membrane protein</topology>
    </subcellularLocation>
</comment>
<evidence type="ECO:0000256" key="2">
    <source>
        <dbReference type="ARBA" id="ARBA00022448"/>
    </source>
</evidence>
<feature type="transmembrane region" description="Helical" evidence="8">
    <location>
        <begin position="207"/>
        <end position="225"/>
    </location>
</feature>
<reference evidence="10 11" key="1">
    <citation type="submission" date="2018-12" db="EMBL/GenBank/DDBJ databases">
        <title>Draft genome sequence of Embleya hyalina NBRC 13850T.</title>
        <authorList>
            <person name="Komaki H."/>
            <person name="Hosoyama A."/>
            <person name="Kimura A."/>
            <person name="Ichikawa N."/>
            <person name="Tamura T."/>
        </authorList>
    </citation>
    <scope>NUCLEOTIDE SEQUENCE [LARGE SCALE GENOMIC DNA]</scope>
    <source>
        <strain evidence="10 11">NBRC 13850</strain>
    </source>
</reference>
<dbReference type="GO" id="GO:0022857">
    <property type="term" value="F:transmembrane transporter activity"/>
    <property type="evidence" value="ECO:0007669"/>
    <property type="project" value="InterPro"/>
</dbReference>
<keyword evidence="6 8" id="KW-0472">Membrane</keyword>
<dbReference type="RefSeq" id="WP_246126893.1">
    <property type="nucleotide sequence ID" value="NZ_BIFH01000024.1"/>
</dbReference>
<keyword evidence="4 8" id="KW-0812">Transmembrane</keyword>
<evidence type="ECO:0000256" key="8">
    <source>
        <dbReference type="SAM" id="Phobius"/>
    </source>
</evidence>
<evidence type="ECO:0000256" key="4">
    <source>
        <dbReference type="ARBA" id="ARBA00022692"/>
    </source>
</evidence>
<feature type="region of interest" description="Disordered" evidence="7">
    <location>
        <begin position="1"/>
        <end position="22"/>
    </location>
</feature>
<keyword evidence="5 8" id="KW-1133">Transmembrane helix</keyword>
<proteinExistence type="predicted"/>
<evidence type="ECO:0000256" key="3">
    <source>
        <dbReference type="ARBA" id="ARBA00022475"/>
    </source>
</evidence>
<feature type="transmembrane region" description="Helical" evidence="8">
    <location>
        <begin position="338"/>
        <end position="357"/>
    </location>
</feature>
<feature type="transmembrane region" description="Helical" evidence="8">
    <location>
        <begin position="175"/>
        <end position="195"/>
    </location>
</feature>
<evidence type="ECO:0000256" key="1">
    <source>
        <dbReference type="ARBA" id="ARBA00004651"/>
    </source>
</evidence>
<gene>
    <name evidence="10" type="ORF">EHYA_05248</name>
</gene>
<feature type="transmembrane region" description="Helical" evidence="8">
    <location>
        <begin position="84"/>
        <end position="104"/>
    </location>
</feature>
<evidence type="ECO:0000313" key="10">
    <source>
        <dbReference type="EMBL" id="GCD97554.1"/>
    </source>
</evidence>
<keyword evidence="2" id="KW-0813">Transport</keyword>
<accession>A0A401YSJ0</accession>
<dbReference type="InterPro" id="IPR050171">
    <property type="entry name" value="MFS_Transporters"/>
</dbReference>
<evidence type="ECO:0000259" key="9">
    <source>
        <dbReference type="PROSITE" id="PS50850"/>
    </source>
</evidence>
<feature type="transmembrane region" description="Helical" evidence="8">
    <location>
        <begin position="405"/>
        <end position="427"/>
    </location>
</feature>
<evidence type="ECO:0000256" key="5">
    <source>
        <dbReference type="ARBA" id="ARBA00022989"/>
    </source>
</evidence>
<feature type="transmembrane region" description="Helical" evidence="8">
    <location>
        <begin position="313"/>
        <end position="331"/>
    </location>
</feature>
<evidence type="ECO:0000256" key="7">
    <source>
        <dbReference type="SAM" id="MobiDB-lite"/>
    </source>
</evidence>
<dbReference type="Proteomes" id="UP000286931">
    <property type="component" value="Unassembled WGS sequence"/>
</dbReference>
<keyword evidence="11" id="KW-1185">Reference proteome</keyword>
<name>A0A401YSJ0_9ACTN</name>
<dbReference type="Gene3D" id="1.20.1250.20">
    <property type="entry name" value="MFS general substrate transporter like domains"/>
    <property type="match status" value="2"/>
</dbReference>
<dbReference type="SUPFAM" id="SSF103473">
    <property type="entry name" value="MFS general substrate transporter"/>
    <property type="match status" value="1"/>
</dbReference>
<dbReference type="Pfam" id="PF07690">
    <property type="entry name" value="MFS_1"/>
    <property type="match status" value="1"/>
</dbReference>
<feature type="compositionally biased region" description="Low complexity" evidence="7">
    <location>
        <begin position="1"/>
        <end position="10"/>
    </location>
</feature>
<dbReference type="PANTHER" id="PTHR23517">
    <property type="entry name" value="RESISTANCE PROTEIN MDTM, PUTATIVE-RELATED-RELATED"/>
    <property type="match status" value="1"/>
</dbReference>
<sequence>MSSSTSPSDAPADRDPQAPPPAPPARLPAIVHGLWYRQLHRYPANGPRILYLAIVVVASVILYYELYIQYAVSTLLMHEYGMTFMYATMISVVGNAVGAFASLLAGLADRWGRANLVVYGLLLTGVLVLFALPNAQSKGWFMFYMALVNVVEGMALVATPALIRDFSPQVGRAGAMGFWTLGPIIGSLVVTTVSSNTLDSSSWQTEFRYAGVTGLVVFVVALFGLRELSPALRDQLMVSLRDKALIEARARGLDVEAAQKNHWRQMMRLDILAPALGISLHLMFYYTVVGNLVVYYSTVYGYSEQRTNALANWYWGANAIALVVVGVASDLTRVRKPFMIAGGVGTVVFTYLFALTTDHPDTGYYTFAWLLVGIGASSGMAWAPWMAGYTETVEKHNPAATATGLAVWGWIVRIVVSVSAVFTPVIVTSATPLVNHGEEVVAAQADAGAALELVRKDPELFIRMSEYPNRAAIPIELQVKALQLAGGDLAKLNLVEQKQRSLAVLIDHGEEVRKAKDRTSDEWMRWWWLTLACQALFVPSVLVMAGRWSPRRAREDEAAHTRRVEEELAALAADGAPGVARRRA</sequence>
<evidence type="ECO:0000313" key="11">
    <source>
        <dbReference type="Proteomes" id="UP000286931"/>
    </source>
</evidence>
<feature type="transmembrane region" description="Helical" evidence="8">
    <location>
        <begin position="141"/>
        <end position="163"/>
    </location>
</feature>
<keyword evidence="3" id="KW-1003">Cell membrane</keyword>
<organism evidence="10 11">
    <name type="scientific">Embleya hyalina</name>
    <dbReference type="NCBI Taxonomy" id="516124"/>
    <lineage>
        <taxon>Bacteria</taxon>
        <taxon>Bacillati</taxon>
        <taxon>Actinomycetota</taxon>
        <taxon>Actinomycetes</taxon>
        <taxon>Kitasatosporales</taxon>
        <taxon>Streptomycetaceae</taxon>
        <taxon>Embleya</taxon>
    </lineage>
</organism>
<feature type="domain" description="Major facilitator superfamily (MFS) profile" evidence="9">
    <location>
        <begin position="51"/>
        <end position="461"/>
    </location>
</feature>
<dbReference type="PROSITE" id="PS50850">
    <property type="entry name" value="MFS"/>
    <property type="match status" value="1"/>
</dbReference>
<dbReference type="PANTHER" id="PTHR23517:SF3">
    <property type="entry name" value="INTEGRAL MEMBRANE TRANSPORT PROTEIN"/>
    <property type="match status" value="1"/>
</dbReference>
<dbReference type="EMBL" id="BIFH01000024">
    <property type="protein sequence ID" value="GCD97554.1"/>
    <property type="molecule type" value="Genomic_DNA"/>
</dbReference>
<feature type="transmembrane region" description="Helical" evidence="8">
    <location>
        <begin position="116"/>
        <end position="135"/>
    </location>
</feature>
<dbReference type="AlphaFoldDB" id="A0A401YSJ0"/>
<dbReference type="GO" id="GO:0005886">
    <property type="term" value="C:plasma membrane"/>
    <property type="evidence" value="ECO:0007669"/>
    <property type="project" value="UniProtKB-SubCell"/>
</dbReference>
<dbReference type="InterPro" id="IPR011701">
    <property type="entry name" value="MFS"/>
</dbReference>
<dbReference type="InterPro" id="IPR020846">
    <property type="entry name" value="MFS_dom"/>
</dbReference>
<feature type="transmembrane region" description="Helical" evidence="8">
    <location>
        <begin position="49"/>
        <end position="72"/>
    </location>
</feature>
<feature type="transmembrane region" description="Helical" evidence="8">
    <location>
        <begin position="526"/>
        <end position="545"/>
    </location>
</feature>
<feature type="transmembrane region" description="Helical" evidence="8">
    <location>
        <begin position="271"/>
        <end position="293"/>
    </location>
</feature>
<feature type="transmembrane region" description="Helical" evidence="8">
    <location>
        <begin position="363"/>
        <end position="385"/>
    </location>
</feature>
<dbReference type="InterPro" id="IPR036259">
    <property type="entry name" value="MFS_trans_sf"/>
</dbReference>
<protein>
    <submittedName>
        <fullName evidence="10">MFS transporter</fullName>
    </submittedName>
</protein>
<evidence type="ECO:0000256" key="6">
    <source>
        <dbReference type="ARBA" id="ARBA00023136"/>
    </source>
</evidence>
<comment type="caution">
    <text evidence="10">The sequence shown here is derived from an EMBL/GenBank/DDBJ whole genome shotgun (WGS) entry which is preliminary data.</text>
</comment>